<sequence length="67" mass="7693">MNANAVLLQRKYARIIIALSGKLNISLADALDKFMFSKTYILMREGIGDTHCLPDDYLVEDLIQEYR</sequence>
<proteinExistence type="predicted"/>
<name>A0A3S4XZY7_ACTPL</name>
<dbReference type="EMBL" id="LR134515">
    <property type="protein sequence ID" value="VEJ16227.1"/>
    <property type="molecule type" value="Genomic_DNA"/>
</dbReference>
<dbReference type="RefSeq" id="WP_005600389.1">
    <property type="nucleotide sequence ID" value="NZ_CBDBSX010000120.1"/>
</dbReference>
<dbReference type="Proteomes" id="UP000275510">
    <property type="component" value="Chromosome"/>
</dbReference>
<accession>A0A3S4XZY7</accession>
<gene>
    <name evidence="1" type="ORF">NCTC10976_00309</name>
</gene>
<protein>
    <recommendedName>
        <fullName evidence="3">DUF3791 domain-containing protein</fullName>
    </recommendedName>
</protein>
<organism evidence="1 2">
    <name type="scientific">Actinobacillus pleuropneumoniae</name>
    <name type="common">Haemophilus pleuropneumoniae</name>
    <dbReference type="NCBI Taxonomy" id="715"/>
    <lineage>
        <taxon>Bacteria</taxon>
        <taxon>Pseudomonadati</taxon>
        <taxon>Pseudomonadota</taxon>
        <taxon>Gammaproteobacteria</taxon>
        <taxon>Pasteurellales</taxon>
        <taxon>Pasteurellaceae</taxon>
        <taxon>Actinobacillus</taxon>
    </lineage>
</organism>
<dbReference type="AlphaFoldDB" id="A0A3S4XZY7"/>
<reference evidence="1 2" key="1">
    <citation type="submission" date="2018-12" db="EMBL/GenBank/DDBJ databases">
        <authorList>
            <consortium name="Pathogen Informatics"/>
        </authorList>
    </citation>
    <scope>NUCLEOTIDE SEQUENCE [LARGE SCALE GENOMIC DNA]</scope>
    <source>
        <strain evidence="1 2">NCTC10976</strain>
    </source>
</reference>
<evidence type="ECO:0000313" key="1">
    <source>
        <dbReference type="EMBL" id="VEJ16227.1"/>
    </source>
</evidence>
<evidence type="ECO:0000313" key="2">
    <source>
        <dbReference type="Proteomes" id="UP000275510"/>
    </source>
</evidence>
<evidence type="ECO:0008006" key="3">
    <source>
        <dbReference type="Google" id="ProtNLM"/>
    </source>
</evidence>